<name>A0A822XIQ7_NELNU</name>
<accession>A0A822XIQ7</accession>
<gene>
    <name evidence="1" type="ORF">HUJ06_021344</name>
</gene>
<organism evidence="1 2">
    <name type="scientific">Nelumbo nucifera</name>
    <name type="common">Sacred lotus</name>
    <dbReference type="NCBI Taxonomy" id="4432"/>
    <lineage>
        <taxon>Eukaryota</taxon>
        <taxon>Viridiplantae</taxon>
        <taxon>Streptophyta</taxon>
        <taxon>Embryophyta</taxon>
        <taxon>Tracheophyta</taxon>
        <taxon>Spermatophyta</taxon>
        <taxon>Magnoliopsida</taxon>
        <taxon>Proteales</taxon>
        <taxon>Nelumbonaceae</taxon>
        <taxon>Nelumbo</taxon>
    </lineage>
</organism>
<dbReference type="Proteomes" id="UP000607653">
    <property type="component" value="Unassembled WGS sequence"/>
</dbReference>
<dbReference type="Gene3D" id="3.40.50.300">
    <property type="entry name" value="P-loop containing nucleotide triphosphate hydrolases"/>
    <property type="match status" value="1"/>
</dbReference>
<evidence type="ECO:0000313" key="2">
    <source>
        <dbReference type="Proteomes" id="UP000607653"/>
    </source>
</evidence>
<dbReference type="InterPro" id="IPR027417">
    <property type="entry name" value="P-loop_NTPase"/>
</dbReference>
<dbReference type="EMBL" id="DUZY01000001">
    <property type="protein sequence ID" value="DAD19882.1"/>
    <property type="molecule type" value="Genomic_DNA"/>
</dbReference>
<comment type="caution">
    <text evidence="1">The sequence shown here is derived from an EMBL/GenBank/DDBJ whole genome shotgun (WGS) entry which is preliminary data.</text>
</comment>
<keyword evidence="2" id="KW-1185">Reference proteome</keyword>
<dbReference type="AlphaFoldDB" id="A0A822XIQ7"/>
<sequence length="42" mass="4762">MGMESVNVRRPKDKVVFGHRKSKLSIDLATRFAAKIVNSDKM</sequence>
<evidence type="ECO:0000313" key="1">
    <source>
        <dbReference type="EMBL" id="DAD19882.1"/>
    </source>
</evidence>
<protein>
    <submittedName>
        <fullName evidence="1">Uncharacterized protein</fullName>
    </submittedName>
</protein>
<reference evidence="1 2" key="1">
    <citation type="journal article" date="2020" name="Mol. Biol. Evol.">
        <title>Distinct Expression and Methylation Patterns for Genes with Different Fates following a Single Whole-Genome Duplication in Flowering Plants.</title>
        <authorList>
            <person name="Shi T."/>
            <person name="Rahmani R.S."/>
            <person name="Gugger P.F."/>
            <person name="Wang M."/>
            <person name="Li H."/>
            <person name="Zhang Y."/>
            <person name="Li Z."/>
            <person name="Wang Q."/>
            <person name="Van de Peer Y."/>
            <person name="Marchal K."/>
            <person name="Chen J."/>
        </authorList>
    </citation>
    <scope>NUCLEOTIDE SEQUENCE [LARGE SCALE GENOMIC DNA]</scope>
    <source>
        <tissue evidence="1">Leaf</tissue>
    </source>
</reference>
<proteinExistence type="predicted"/>